<dbReference type="AlphaFoldDB" id="A0A9W8JVB8"/>
<proteinExistence type="predicted"/>
<dbReference type="EMBL" id="JANKHO010003329">
    <property type="protein sequence ID" value="KAJ3484378.1"/>
    <property type="molecule type" value="Genomic_DNA"/>
</dbReference>
<gene>
    <name evidence="1" type="ORF">NLJ89_g11985</name>
</gene>
<dbReference type="Proteomes" id="UP001148786">
    <property type="component" value="Unassembled WGS sequence"/>
</dbReference>
<accession>A0A9W8JVB8</accession>
<evidence type="ECO:0000313" key="2">
    <source>
        <dbReference type="Proteomes" id="UP001148786"/>
    </source>
</evidence>
<protein>
    <submittedName>
        <fullName evidence="1">Uncharacterized protein</fullName>
    </submittedName>
</protein>
<keyword evidence="2" id="KW-1185">Reference proteome</keyword>
<dbReference type="OrthoDB" id="3270336at2759"/>
<name>A0A9W8JVB8_9AGAR</name>
<sequence length="167" mass="18409">MPNARRALSFGGIITRLAKDTLDASSILNGPSAAALAGKQATFKSSGYAWVDDTLSEAELDLICGTYLVPMSNGPALVSWFPRPNAWASSGLDVHQWNVECEDWFVWHRKEITKDKAQLKHSNAWRKDLWFTQSAPELIRKMDAASLGLLESSFADSLLFAPPSLVQ</sequence>
<comment type="caution">
    <text evidence="1">The sequence shown here is derived from an EMBL/GenBank/DDBJ whole genome shotgun (WGS) entry which is preliminary data.</text>
</comment>
<reference evidence="1" key="1">
    <citation type="submission" date="2022-07" db="EMBL/GenBank/DDBJ databases">
        <title>Genome Sequence of Agrocybe chaxingu.</title>
        <authorList>
            <person name="Buettner E."/>
        </authorList>
    </citation>
    <scope>NUCLEOTIDE SEQUENCE</scope>
    <source>
        <strain evidence="1">MP-N11</strain>
    </source>
</reference>
<organism evidence="1 2">
    <name type="scientific">Agrocybe chaxingu</name>
    <dbReference type="NCBI Taxonomy" id="84603"/>
    <lineage>
        <taxon>Eukaryota</taxon>
        <taxon>Fungi</taxon>
        <taxon>Dikarya</taxon>
        <taxon>Basidiomycota</taxon>
        <taxon>Agaricomycotina</taxon>
        <taxon>Agaricomycetes</taxon>
        <taxon>Agaricomycetidae</taxon>
        <taxon>Agaricales</taxon>
        <taxon>Agaricineae</taxon>
        <taxon>Strophariaceae</taxon>
        <taxon>Agrocybe</taxon>
    </lineage>
</organism>
<evidence type="ECO:0000313" key="1">
    <source>
        <dbReference type="EMBL" id="KAJ3484378.1"/>
    </source>
</evidence>